<proteinExistence type="predicted"/>
<dbReference type="InterPro" id="IPR023404">
    <property type="entry name" value="rSAM_horseshoe"/>
</dbReference>
<dbReference type="InterPro" id="IPR034505">
    <property type="entry name" value="Coproporphyrinogen-III_oxidase"/>
</dbReference>
<dbReference type="AlphaFoldDB" id="A0A9D2N040"/>
<dbReference type="InterPro" id="IPR006638">
    <property type="entry name" value="Elp3/MiaA/NifB-like_rSAM"/>
</dbReference>
<dbReference type="InterPro" id="IPR007197">
    <property type="entry name" value="rSAM"/>
</dbReference>
<name>A0A9D2N040_9FIRM</name>
<dbReference type="EMBL" id="DWWT01000050">
    <property type="protein sequence ID" value="HJC06513.1"/>
    <property type="molecule type" value="Genomic_DNA"/>
</dbReference>
<dbReference type="SUPFAM" id="SSF102114">
    <property type="entry name" value="Radical SAM enzymes"/>
    <property type="match status" value="1"/>
</dbReference>
<dbReference type="GO" id="GO:0051539">
    <property type="term" value="F:4 iron, 4 sulfur cluster binding"/>
    <property type="evidence" value="ECO:0007669"/>
    <property type="project" value="TreeGrafter"/>
</dbReference>
<comment type="caution">
    <text evidence="2">The sequence shown here is derived from an EMBL/GenBank/DDBJ whole genome shotgun (WGS) entry which is preliminary data.</text>
</comment>
<organism evidence="2 3">
    <name type="scientific">Candidatus Enterocloster excrementipullorum</name>
    <dbReference type="NCBI Taxonomy" id="2838559"/>
    <lineage>
        <taxon>Bacteria</taxon>
        <taxon>Bacillati</taxon>
        <taxon>Bacillota</taxon>
        <taxon>Clostridia</taxon>
        <taxon>Lachnospirales</taxon>
        <taxon>Lachnospiraceae</taxon>
        <taxon>Enterocloster</taxon>
    </lineage>
</organism>
<reference evidence="2" key="2">
    <citation type="submission" date="2021-04" db="EMBL/GenBank/DDBJ databases">
        <authorList>
            <person name="Gilroy R."/>
        </authorList>
    </citation>
    <scope>NUCLEOTIDE SEQUENCE</scope>
    <source>
        <strain evidence="2">CHK180-15479</strain>
    </source>
</reference>
<dbReference type="PANTHER" id="PTHR13932">
    <property type="entry name" value="COPROPORPHYRINIGEN III OXIDASE"/>
    <property type="match status" value="1"/>
</dbReference>
<dbReference type="EC" id="1.3.98.3" evidence="2"/>
<gene>
    <name evidence="2" type="primary">hemZ</name>
    <name evidence="2" type="ORF">H9704_10235</name>
</gene>
<dbReference type="Proteomes" id="UP000823910">
    <property type="component" value="Unassembled WGS sequence"/>
</dbReference>
<dbReference type="Pfam" id="PF04055">
    <property type="entry name" value="Radical_SAM"/>
    <property type="match status" value="1"/>
</dbReference>
<dbReference type="InterPro" id="IPR023995">
    <property type="entry name" value="HemZ"/>
</dbReference>
<dbReference type="InterPro" id="IPR058240">
    <property type="entry name" value="rSAM_sf"/>
</dbReference>
<sequence length="510" mass="58067">MIGLLIQDNAYEQDIRELLMSFYPGEAYAHEVKDGVSFYVESRLGEGEVSLRIWERAERAADGEEALLTDCPPAPTESDRACPPSGLEGWRCVSHGSRKTDLSDRTETKNVVKKLFYQMLVQRTGKELPWGSLTGIRPTKIALSRLMEGWREEDIRSFMKETYLASDEKINLCIEIGAREKELLAPLDYERGYSLYVGIPFCPTTCLYCSFTSYPVSKWKGRTGLYLDALFKELAYTAGRMAGRPLDTVYIGGGTPTSLEAEELDRLLERMEELFDTEHALEFTVEAGRPDSITREKLSVLKAHGITRISINPQTMNQKTLDLIGRRHTVDMVKEKFYMARELGFDNINMDLIMGLPEETLEDVDRTLEEIRALSPDSLTVHSLAIKRAARLNMFKEEYSGLHIVNTPEMIERSAACARSMGMKPYYLYRQKNMAGNFENVGYARPGKACIYNILIMEEMQTIAACGAGTTTKVVFPKENRRERCENVKEVEQYIARIDEMMERKDRIGL</sequence>
<dbReference type="GO" id="GO:0006779">
    <property type="term" value="P:porphyrin-containing compound biosynthetic process"/>
    <property type="evidence" value="ECO:0007669"/>
    <property type="project" value="TreeGrafter"/>
</dbReference>
<evidence type="ECO:0000259" key="1">
    <source>
        <dbReference type="PROSITE" id="PS51918"/>
    </source>
</evidence>
<feature type="domain" description="Radical SAM core" evidence="1">
    <location>
        <begin position="187"/>
        <end position="424"/>
    </location>
</feature>
<protein>
    <submittedName>
        <fullName evidence="2">Coproporphyrinogen dehydrogenase HemZ</fullName>
        <ecNumber evidence="2">1.3.98.3</ecNumber>
    </submittedName>
</protein>
<dbReference type="SMART" id="SM00729">
    <property type="entry name" value="Elp3"/>
    <property type="match status" value="1"/>
</dbReference>
<dbReference type="CDD" id="cd01335">
    <property type="entry name" value="Radical_SAM"/>
    <property type="match status" value="1"/>
</dbReference>
<dbReference type="PANTHER" id="PTHR13932:SF1">
    <property type="entry name" value="OXYGEN-INDEPENDENT COPROPORPHYRINOGEN-III OXIDASE-LIKE PROTEIN HEMZ"/>
    <property type="match status" value="1"/>
</dbReference>
<dbReference type="SFLD" id="SFLDG01065">
    <property type="entry name" value="anaerobic_coproporphyrinogen-I"/>
    <property type="match status" value="1"/>
</dbReference>
<reference evidence="2" key="1">
    <citation type="journal article" date="2021" name="PeerJ">
        <title>Extensive microbial diversity within the chicken gut microbiome revealed by metagenomics and culture.</title>
        <authorList>
            <person name="Gilroy R."/>
            <person name="Ravi A."/>
            <person name="Getino M."/>
            <person name="Pursley I."/>
            <person name="Horton D.L."/>
            <person name="Alikhan N.F."/>
            <person name="Baker D."/>
            <person name="Gharbi K."/>
            <person name="Hall N."/>
            <person name="Watson M."/>
            <person name="Adriaenssens E.M."/>
            <person name="Foster-Nyarko E."/>
            <person name="Jarju S."/>
            <person name="Secka A."/>
            <person name="Antonio M."/>
            <person name="Oren A."/>
            <person name="Chaudhuri R.R."/>
            <person name="La Ragione R."/>
            <person name="Hildebrand F."/>
            <person name="Pallen M.J."/>
        </authorList>
    </citation>
    <scope>NUCLEOTIDE SEQUENCE</scope>
    <source>
        <strain evidence="2">CHK180-15479</strain>
    </source>
</reference>
<dbReference type="NCBIfam" id="TIGR03994">
    <property type="entry name" value="rSAM_HemZ"/>
    <property type="match status" value="1"/>
</dbReference>
<accession>A0A9D2N040</accession>
<keyword evidence="2" id="KW-0560">Oxidoreductase</keyword>
<evidence type="ECO:0000313" key="3">
    <source>
        <dbReference type="Proteomes" id="UP000823910"/>
    </source>
</evidence>
<dbReference type="GO" id="GO:0051989">
    <property type="term" value="F:coproporphyrinogen dehydrogenase activity"/>
    <property type="evidence" value="ECO:0007669"/>
    <property type="project" value="UniProtKB-EC"/>
</dbReference>
<dbReference type="Gene3D" id="3.80.30.20">
    <property type="entry name" value="tm_1862 like domain"/>
    <property type="match status" value="1"/>
</dbReference>
<evidence type="ECO:0000313" key="2">
    <source>
        <dbReference type="EMBL" id="HJC06513.1"/>
    </source>
</evidence>
<dbReference type="SFLD" id="SFLDG01082">
    <property type="entry name" value="B12-binding_domain_containing"/>
    <property type="match status" value="1"/>
</dbReference>
<dbReference type="GO" id="GO:0005737">
    <property type="term" value="C:cytoplasm"/>
    <property type="evidence" value="ECO:0007669"/>
    <property type="project" value="TreeGrafter"/>
</dbReference>
<dbReference type="SFLD" id="SFLDS00029">
    <property type="entry name" value="Radical_SAM"/>
    <property type="match status" value="1"/>
</dbReference>
<dbReference type="PROSITE" id="PS51918">
    <property type="entry name" value="RADICAL_SAM"/>
    <property type="match status" value="1"/>
</dbReference>
<dbReference type="SFLD" id="SFLDF00310">
    <property type="entry name" value="oxygen-independent_coproporphy"/>
    <property type="match status" value="1"/>
</dbReference>